<gene>
    <name evidence="2" type="ORF">M378DRAFT_17827</name>
</gene>
<evidence type="ECO:0000313" key="3">
    <source>
        <dbReference type="Proteomes" id="UP000054549"/>
    </source>
</evidence>
<accession>A0A0C2RYY2</accession>
<dbReference type="HOGENOM" id="CLU_2891877_0_0_1"/>
<name>A0A0C2RYY2_AMAMK</name>
<feature type="region of interest" description="Disordered" evidence="1">
    <location>
        <begin position="1"/>
        <end position="35"/>
    </location>
</feature>
<reference evidence="2 3" key="1">
    <citation type="submission" date="2014-04" db="EMBL/GenBank/DDBJ databases">
        <title>Evolutionary Origins and Diversification of the Mycorrhizal Mutualists.</title>
        <authorList>
            <consortium name="DOE Joint Genome Institute"/>
            <consortium name="Mycorrhizal Genomics Consortium"/>
            <person name="Kohler A."/>
            <person name="Kuo A."/>
            <person name="Nagy L.G."/>
            <person name="Floudas D."/>
            <person name="Copeland A."/>
            <person name="Barry K.W."/>
            <person name="Cichocki N."/>
            <person name="Veneault-Fourrey C."/>
            <person name="LaButti K."/>
            <person name="Lindquist E.A."/>
            <person name="Lipzen A."/>
            <person name="Lundell T."/>
            <person name="Morin E."/>
            <person name="Murat C."/>
            <person name="Riley R."/>
            <person name="Ohm R."/>
            <person name="Sun H."/>
            <person name="Tunlid A."/>
            <person name="Henrissat B."/>
            <person name="Grigoriev I.V."/>
            <person name="Hibbett D.S."/>
            <person name="Martin F."/>
        </authorList>
    </citation>
    <scope>NUCLEOTIDE SEQUENCE [LARGE SCALE GENOMIC DNA]</scope>
    <source>
        <strain evidence="2 3">Koide BX008</strain>
    </source>
</reference>
<evidence type="ECO:0000256" key="1">
    <source>
        <dbReference type="SAM" id="MobiDB-lite"/>
    </source>
</evidence>
<dbReference type="InParanoid" id="A0A0C2RYY2"/>
<proteinExistence type="predicted"/>
<keyword evidence="3" id="KW-1185">Reference proteome</keyword>
<protein>
    <submittedName>
        <fullName evidence="2">Uncharacterized protein</fullName>
    </submittedName>
</protein>
<organism evidence="2 3">
    <name type="scientific">Amanita muscaria (strain Koide BX008)</name>
    <dbReference type="NCBI Taxonomy" id="946122"/>
    <lineage>
        <taxon>Eukaryota</taxon>
        <taxon>Fungi</taxon>
        <taxon>Dikarya</taxon>
        <taxon>Basidiomycota</taxon>
        <taxon>Agaricomycotina</taxon>
        <taxon>Agaricomycetes</taxon>
        <taxon>Agaricomycetidae</taxon>
        <taxon>Agaricales</taxon>
        <taxon>Pluteineae</taxon>
        <taxon>Amanitaceae</taxon>
        <taxon>Amanita</taxon>
    </lineage>
</organism>
<dbReference type="EMBL" id="KN818499">
    <property type="protein sequence ID" value="KIL55565.1"/>
    <property type="molecule type" value="Genomic_DNA"/>
</dbReference>
<feature type="compositionally biased region" description="Basic and acidic residues" evidence="1">
    <location>
        <begin position="23"/>
        <end position="33"/>
    </location>
</feature>
<sequence length="63" mass="6696">MNDSRPSSPEPPSDVHGSAQSRKPAEAEPKKAEPGQAVLMALEGLRLRLRASKAISRGLSPSF</sequence>
<feature type="non-terminal residue" evidence="2">
    <location>
        <position position="63"/>
    </location>
</feature>
<evidence type="ECO:0000313" key="2">
    <source>
        <dbReference type="EMBL" id="KIL55565.1"/>
    </source>
</evidence>
<dbReference type="Proteomes" id="UP000054549">
    <property type="component" value="Unassembled WGS sequence"/>
</dbReference>
<dbReference type="AlphaFoldDB" id="A0A0C2RYY2"/>